<gene>
    <name evidence="2" type="ORF">P5G59_08570</name>
</gene>
<dbReference type="Proteomes" id="UP001174210">
    <property type="component" value="Unassembled WGS sequence"/>
</dbReference>
<protein>
    <submittedName>
        <fullName evidence="2">Glycoside hydrolase family 66 protein</fullName>
    </submittedName>
</protein>
<name>A0ABT8IWK5_9MICO</name>
<dbReference type="GO" id="GO:0016787">
    <property type="term" value="F:hydrolase activity"/>
    <property type="evidence" value="ECO:0007669"/>
    <property type="project" value="UniProtKB-KW"/>
</dbReference>
<dbReference type="InterPro" id="IPR017853">
    <property type="entry name" value="GH"/>
</dbReference>
<keyword evidence="3" id="KW-1185">Reference proteome</keyword>
<evidence type="ECO:0000313" key="3">
    <source>
        <dbReference type="Proteomes" id="UP001174210"/>
    </source>
</evidence>
<keyword evidence="2" id="KW-0378">Hydrolase</keyword>
<sequence length="535" mass="57751">MSELLPERAWFGPGQEVRVELRGVSEPGELTLWHLGERLTSLPTPGDGFVTLGSLPPGGYGLEWTDGTGAAPLRSALHIAGADALRLRYGFTVDYSPGRDPGGLVDTVRRLHLTDVQFYDWAYRHADLLGGGEDYEDALGQPVSLATVRRLIEAVRGAGARALGYAAVYAVGPAEWQDWRQWALLDAASAPFALGDFLFIVDPAAVPWLSHLRTELAAAVDRVGFDGFHLDQYGYPKHARRADGHAVDVAQSFAALIEGVRDRLPGSHLVFNNVNDFPTWTTAASPQDAVYIEVWDPHVTLGSLAAVVTRARAAGGDKPIAIAAYQHVYDSAPADAADRATAFTMATLFSHGATQLLAGEADRILVDPYYVRNHVVEPSTADLLRRWYDFMVEHDELLFDPGNTDVTGSYAGPYNDDLDVAYEKTPVGGEAASGTVWRRVVQTPRGLLVHLINLAGQPDDLWDAPKEPVADIGNGSLRIRATAGSTPRVRVAGPDALPRLVDVEVTVDGTHATALLPAPGTWQLVLIDLDPKDTL</sequence>
<proteinExistence type="predicted"/>
<dbReference type="SUPFAM" id="SSF51445">
    <property type="entry name" value="(Trans)glycosidases"/>
    <property type="match status" value="1"/>
</dbReference>
<reference evidence="2" key="1">
    <citation type="submission" date="2023-03" db="EMBL/GenBank/DDBJ databases">
        <title>MT1 and MT2 Draft Genomes of Novel Species.</title>
        <authorList>
            <person name="Venkateswaran K."/>
        </authorList>
    </citation>
    <scope>NUCLEOTIDE SEQUENCE</scope>
    <source>
        <strain evidence="2">F6_8S_P_1A</strain>
    </source>
</reference>
<evidence type="ECO:0000256" key="1">
    <source>
        <dbReference type="ARBA" id="ARBA00022729"/>
    </source>
</evidence>
<dbReference type="InterPro" id="IPR013780">
    <property type="entry name" value="Glyco_hydro_b"/>
</dbReference>
<dbReference type="EMBL" id="JAROCB010000002">
    <property type="protein sequence ID" value="MDN4597190.1"/>
    <property type="molecule type" value="Genomic_DNA"/>
</dbReference>
<accession>A0ABT8IWK5</accession>
<dbReference type="Pfam" id="PF13199">
    <property type="entry name" value="Glyco_hydro_66"/>
    <property type="match status" value="1"/>
</dbReference>
<dbReference type="InterPro" id="IPR025092">
    <property type="entry name" value="Glyco_hydro_66"/>
</dbReference>
<organism evidence="2 3">
    <name type="scientific">Leifsonia virtsii</name>
    <dbReference type="NCBI Taxonomy" id="3035915"/>
    <lineage>
        <taxon>Bacteria</taxon>
        <taxon>Bacillati</taxon>
        <taxon>Actinomycetota</taxon>
        <taxon>Actinomycetes</taxon>
        <taxon>Micrococcales</taxon>
        <taxon>Microbacteriaceae</taxon>
        <taxon>Leifsonia</taxon>
    </lineage>
</organism>
<dbReference type="RefSeq" id="WP_301217949.1">
    <property type="nucleotide sequence ID" value="NZ_JAROCB010000002.1"/>
</dbReference>
<dbReference type="Gene3D" id="3.20.20.80">
    <property type="entry name" value="Glycosidases"/>
    <property type="match status" value="1"/>
</dbReference>
<comment type="caution">
    <text evidence="2">The sequence shown here is derived from an EMBL/GenBank/DDBJ whole genome shotgun (WGS) entry which is preliminary data.</text>
</comment>
<dbReference type="Gene3D" id="2.60.40.1180">
    <property type="entry name" value="Golgi alpha-mannosidase II"/>
    <property type="match status" value="1"/>
</dbReference>
<keyword evidence="1" id="KW-0732">Signal</keyword>
<evidence type="ECO:0000313" key="2">
    <source>
        <dbReference type="EMBL" id="MDN4597190.1"/>
    </source>
</evidence>